<dbReference type="EMBL" id="BAAALY010000016">
    <property type="protein sequence ID" value="GAA1555688.1"/>
    <property type="molecule type" value="Genomic_DNA"/>
</dbReference>
<keyword evidence="2" id="KW-1185">Reference proteome</keyword>
<name>A0ABN2CB80_9MICO</name>
<reference evidence="1 2" key="1">
    <citation type="journal article" date="2019" name="Int. J. Syst. Evol. Microbiol.">
        <title>The Global Catalogue of Microorganisms (GCM) 10K type strain sequencing project: providing services to taxonomists for standard genome sequencing and annotation.</title>
        <authorList>
            <consortium name="The Broad Institute Genomics Platform"/>
            <consortium name="The Broad Institute Genome Sequencing Center for Infectious Disease"/>
            <person name="Wu L."/>
            <person name="Ma J."/>
        </authorList>
    </citation>
    <scope>NUCLEOTIDE SEQUENCE [LARGE SCALE GENOMIC DNA]</scope>
    <source>
        <strain evidence="1 2">JCM 13319</strain>
    </source>
</reference>
<sequence length="108" mass="11936">MYFVATLLGEERITVQQVLHAYTLDAAHANGSLGMATMLLVMPWPKPNLAEAARRKLSSNVLAEAASEFESRAVADPMPALLPADFVPPIELPCPDYRLDRASGQRWW</sequence>
<dbReference type="RefSeq" id="WP_346036848.1">
    <property type="nucleotide sequence ID" value="NZ_BAAALY010000016.1"/>
</dbReference>
<proteinExistence type="predicted"/>
<evidence type="ECO:0000313" key="2">
    <source>
        <dbReference type="Proteomes" id="UP001501791"/>
    </source>
</evidence>
<protein>
    <submittedName>
        <fullName evidence="1">Uncharacterized protein</fullName>
    </submittedName>
</protein>
<accession>A0ABN2CB80</accession>
<comment type="caution">
    <text evidence="1">The sequence shown here is derived from an EMBL/GenBank/DDBJ whole genome shotgun (WGS) entry which is preliminary data.</text>
</comment>
<gene>
    <name evidence="1" type="ORF">GCM10009691_32490</name>
</gene>
<evidence type="ECO:0000313" key="1">
    <source>
        <dbReference type="EMBL" id="GAA1555688.1"/>
    </source>
</evidence>
<dbReference type="Proteomes" id="UP001501791">
    <property type="component" value="Unassembled WGS sequence"/>
</dbReference>
<organism evidence="1 2">
    <name type="scientific">Brevibacterium picturae</name>
    <dbReference type="NCBI Taxonomy" id="260553"/>
    <lineage>
        <taxon>Bacteria</taxon>
        <taxon>Bacillati</taxon>
        <taxon>Actinomycetota</taxon>
        <taxon>Actinomycetes</taxon>
        <taxon>Micrococcales</taxon>
        <taxon>Brevibacteriaceae</taxon>
        <taxon>Brevibacterium</taxon>
    </lineage>
</organism>